<gene>
    <name evidence="18" type="ORF">DPX16_7441</name>
</gene>
<comment type="function">
    <text evidence="13">Exerts an anti-apoptotic effect in the immune system and is involved in responses to infections.</text>
</comment>
<dbReference type="GO" id="GO:0005783">
    <property type="term" value="C:endoplasmic reticulum"/>
    <property type="evidence" value="ECO:0007669"/>
    <property type="project" value="UniProtKB-SubCell"/>
</dbReference>
<feature type="domain" description="AIG1-type G" evidence="17">
    <location>
        <begin position="42"/>
        <end position="239"/>
    </location>
</feature>
<evidence type="ECO:0000256" key="7">
    <source>
        <dbReference type="ARBA" id="ARBA00022737"/>
    </source>
</evidence>
<dbReference type="PROSITE" id="PS51720">
    <property type="entry name" value="G_AIG1"/>
    <property type="match status" value="1"/>
</dbReference>
<keyword evidence="16" id="KW-0472">Membrane</keyword>
<keyword evidence="12" id="KW-0342">GTP-binding</keyword>
<evidence type="ECO:0000256" key="8">
    <source>
        <dbReference type="ARBA" id="ARBA00022741"/>
    </source>
</evidence>
<evidence type="ECO:0000256" key="13">
    <source>
        <dbReference type="ARBA" id="ARBA00056809"/>
    </source>
</evidence>
<dbReference type="PANTHER" id="PTHR10903:SF188">
    <property type="entry name" value="GTPASE IMAP FAMILY MEMBER 2-LIKE-RELATED"/>
    <property type="match status" value="1"/>
</dbReference>
<keyword evidence="8" id="KW-0547">Nucleotide-binding</keyword>
<evidence type="ECO:0000256" key="11">
    <source>
        <dbReference type="ARBA" id="ARBA00023128"/>
    </source>
</evidence>
<keyword evidence="16" id="KW-0812">Transmembrane</keyword>
<keyword evidence="10" id="KW-0333">Golgi apparatus</keyword>
<dbReference type="Proteomes" id="UP000281406">
    <property type="component" value="Unassembled WGS sequence"/>
</dbReference>
<dbReference type="GO" id="GO:0005525">
    <property type="term" value="F:GTP binding"/>
    <property type="evidence" value="ECO:0007669"/>
    <property type="project" value="UniProtKB-KW"/>
</dbReference>
<dbReference type="PANTHER" id="PTHR10903">
    <property type="entry name" value="GTPASE, IMAP FAMILY MEMBER-RELATED"/>
    <property type="match status" value="1"/>
</dbReference>
<dbReference type="InterPro" id="IPR045058">
    <property type="entry name" value="GIMA/IAN/Toc"/>
</dbReference>
<evidence type="ECO:0000313" key="19">
    <source>
        <dbReference type="Proteomes" id="UP000281406"/>
    </source>
</evidence>
<evidence type="ECO:0000256" key="4">
    <source>
        <dbReference type="ARBA" id="ARBA00004555"/>
    </source>
</evidence>
<evidence type="ECO:0000256" key="16">
    <source>
        <dbReference type="SAM" id="Phobius"/>
    </source>
</evidence>
<feature type="transmembrane region" description="Helical" evidence="16">
    <location>
        <begin position="276"/>
        <end position="298"/>
    </location>
</feature>
<dbReference type="AlphaFoldDB" id="A0A3N0Z2F0"/>
<sequence length="368" mass="40857">MKTILKELATDSPKHKTGSAVGCNYFWCFSVMEQTVNQPSDTRDLRILLIGKTGSGVSASGNTILGENVFPSSRSLTSITDRCQTHTAEVSNRRITVLDTPNFFNSSDIDLSVELKRGLNMCSPGIHAILLVLPLHTFTQQDVDTLFLFKQMFGEKAMKHTSVLFTHGDELHSESPVQLIRENAELFKLTEECGGRFHLLNNKDLNNRDQVNKLLMKIQRMVSDNENSCYTLQMFKTQSHKVHLKLKYLYAVSLVIVLTVGCVNMEKDDSWDFKSFLYGCVSGIFAAVSGAVSGHIWAKIWKNQSQRIRKCTKRHLKNVSLLGVMCGCVAGGVSGYFVGPTGLSATLLGGIEGAVVAYTTIMNHCRYL</sequence>
<keyword evidence="6" id="KW-0963">Cytoplasm</keyword>
<proteinExistence type="inferred from homology"/>
<evidence type="ECO:0000256" key="14">
    <source>
        <dbReference type="ARBA" id="ARBA00073539"/>
    </source>
</evidence>
<keyword evidence="16" id="KW-1133">Transmembrane helix</keyword>
<dbReference type="CDD" id="cd01852">
    <property type="entry name" value="AIG1"/>
    <property type="match status" value="1"/>
</dbReference>
<evidence type="ECO:0000256" key="2">
    <source>
        <dbReference type="ARBA" id="ARBA00004240"/>
    </source>
</evidence>
<dbReference type="EMBL" id="RJVU01015140">
    <property type="protein sequence ID" value="ROL52705.1"/>
    <property type="molecule type" value="Genomic_DNA"/>
</dbReference>
<dbReference type="Gene3D" id="3.40.50.300">
    <property type="entry name" value="P-loop containing nucleotide triphosphate hydrolases"/>
    <property type="match status" value="1"/>
</dbReference>
<organism evidence="18 19">
    <name type="scientific">Anabarilius grahami</name>
    <name type="common">Kanglang fish</name>
    <name type="synonym">Barilius grahami</name>
    <dbReference type="NCBI Taxonomy" id="495550"/>
    <lineage>
        <taxon>Eukaryota</taxon>
        <taxon>Metazoa</taxon>
        <taxon>Chordata</taxon>
        <taxon>Craniata</taxon>
        <taxon>Vertebrata</taxon>
        <taxon>Euteleostomi</taxon>
        <taxon>Actinopterygii</taxon>
        <taxon>Neopterygii</taxon>
        <taxon>Teleostei</taxon>
        <taxon>Ostariophysi</taxon>
        <taxon>Cypriniformes</taxon>
        <taxon>Xenocyprididae</taxon>
        <taxon>Xenocypridinae</taxon>
        <taxon>Xenocypridinae incertae sedis</taxon>
        <taxon>Anabarilius</taxon>
    </lineage>
</organism>
<dbReference type="Pfam" id="PF04548">
    <property type="entry name" value="AIG1"/>
    <property type="match status" value="1"/>
</dbReference>
<evidence type="ECO:0000256" key="5">
    <source>
        <dbReference type="ARBA" id="ARBA00008535"/>
    </source>
</evidence>
<dbReference type="InterPro" id="IPR027417">
    <property type="entry name" value="P-loop_NTPase"/>
</dbReference>
<evidence type="ECO:0000256" key="6">
    <source>
        <dbReference type="ARBA" id="ARBA00022490"/>
    </source>
</evidence>
<evidence type="ECO:0000256" key="3">
    <source>
        <dbReference type="ARBA" id="ARBA00004514"/>
    </source>
</evidence>
<feature type="transmembrane region" description="Helical" evidence="16">
    <location>
        <begin position="319"/>
        <end position="337"/>
    </location>
</feature>
<keyword evidence="9" id="KW-0256">Endoplasmic reticulum</keyword>
<dbReference type="FunFam" id="3.40.50.300:FF:000536">
    <property type="entry name" value="GTPase IMAP family member 8"/>
    <property type="match status" value="1"/>
</dbReference>
<dbReference type="GO" id="GO:0005739">
    <property type="term" value="C:mitochondrion"/>
    <property type="evidence" value="ECO:0007669"/>
    <property type="project" value="UniProtKB-SubCell"/>
</dbReference>
<evidence type="ECO:0000256" key="9">
    <source>
        <dbReference type="ARBA" id="ARBA00022824"/>
    </source>
</evidence>
<dbReference type="SUPFAM" id="SSF52540">
    <property type="entry name" value="P-loop containing nucleoside triphosphate hydrolases"/>
    <property type="match status" value="1"/>
</dbReference>
<dbReference type="OrthoDB" id="8954335at2759"/>
<keyword evidence="19" id="KW-1185">Reference proteome</keyword>
<accession>A0A3N0Z2F0</accession>
<protein>
    <recommendedName>
        <fullName evidence="14">GTPase IMAP family member 8</fullName>
    </recommendedName>
    <alternativeName>
        <fullName evidence="15">Immune-associated nucleotide-binding protein 9</fullName>
    </alternativeName>
</protein>
<feature type="transmembrane region" description="Helical" evidence="16">
    <location>
        <begin position="246"/>
        <end position="264"/>
    </location>
</feature>
<dbReference type="GO" id="GO:0005829">
    <property type="term" value="C:cytosol"/>
    <property type="evidence" value="ECO:0007669"/>
    <property type="project" value="UniProtKB-SubCell"/>
</dbReference>
<evidence type="ECO:0000256" key="12">
    <source>
        <dbReference type="ARBA" id="ARBA00023134"/>
    </source>
</evidence>
<evidence type="ECO:0000256" key="1">
    <source>
        <dbReference type="ARBA" id="ARBA00004173"/>
    </source>
</evidence>
<dbReference type="GO" id="GO:0005794">
    <property type="term" value="C:Golgi apparatus"/>
    <property type="evidence" value="ECO:0007669"/>
    <property type="project" value="UniProtKB-SubCell"/>
</dbReference>
<evidence type="ECO:0000259" key="17">
    <source>
        <dbReference type="PROSITE" id="PS51720"/>
    </source>
</evidence>
<reference evidence="18 19" key="1">
    <citation type="submission" date="2018-10" db="EMBL/GenBank/DDBJ databases">
        <title>Genome assembly for a Yunnan-Guizhou Plateau 3E fish, Anabarilius grahami (Regan), and its evolutionary and genetic applications.</title>
        <authorList>
            <person name="Jiang W."/>
        </authorList>
    </citation>
    <scope>NUCLEOTIDE SEQUENCE [LARGE SCALE GENOMIC DNA]</scope>
    <source>
        <strain evidence="18">AG-KIZ</strain>
        <tissue evidence="18">Muscle</tissue>
    </source>
</reference>
<comment type="caution">
    <text evidence="18">The sequence shown here is derived from an EMBL/GenBank/DDBJ whole genome shotgun (WGS) entry which is preliminary data.</text>
</comment>
<keyword evidence="11" id="KW-0496">Mitochondrion</keyword>
<comment type="similarity">
    <text evidence="5">Belongs to the TRAFAC class TrmE-Era-EngA-EngB-Septin-like GTPase superfamily. AIG1/Toc34/Toc159-like paraseptin GTPase family. IAN subfamily.</text>
</comment>
<dbReference type="InterPro" id="IPR006703">
    <property type="entry name" value="G_AIG1"/>
</dbReference>
<comment type="subcellular location">
    <subcellularLocation>
        <location evidence="3">Cytoplasm</location>
        <location evidence="3">Cytosol</location>
    </subcellularLocation>
    <subcellularLocation>
        <location evidence="2">Endoplasmic reticulum</location>
    </subcellularLocation>
    <subcellularLocation>
        <location evidence="4">Golgi apparatus</location>
    </subcellularLocation>
    <subcellularLocation>
        <location evidence="1">Mitochondrion</location>
    </subcellularLocation>
</comment>
<evidence type="ECO:0000313" key="18">
    <source>
        <dbReference type="EMBL" id="ROL52705.1"/>
    </source>
</evidence>
<name>A0A3N0Z2F0_ANAGA</name>
<evidence type="ECO:0000256" key="15">
    <source>
        <dbReference type="ARBA" id="ARBA00077278"/>
    </source>
</evidence>
<evidence type="ECO:0000256" key="10">
    <source>
        <dbReference type="ARBA" id="ARBA00023034"/>
    </source>
</evidence>
<keyword evidence="7" id="KW-0677">Repeat</keyword>